<keyword evidence="3" id="KW-1185">Reference proteome</keyword>
<sequence length="140" mass="15329">MLIQLIYSSTASAAFSAEELTAILQQSVSNNQANAVTGLLLYTHGSFLQLLEGSPAAVDATYARIARDPRHHSIEPHLRTPIHQREFSQWHMGFHQLDAADARALPQFAPVFEQGFDPHRLTACPDEGLAILRAIAGLDS</sequence>
<dbReference type="EMBL" id="QJKC01000028">
    <property type="protein sequence ID" value="PXX40072.1"/>
    <property type="molecule type" value="Genomic_DNA"/>
</dbReference>
<proteinExistence type="predicted"/>
<dbReference type="SUPFAM" id="SSF54975">
    <property type="entry name" value="Acylphosphatase/BLUF domain-like"/>
    <property type="match status" value="1"/>
</dbReference>
<evidence type="ECO:0000259" key="1">
    <source>
        <dbReference type="PROSITE" id="PS50925"/>
    </source>
</evidence>
<dbReference type="InterPro" id="IPR036046">
    <property type="entry name" value="Acylphosphatase-like_dom_sf"/>
</dbReference>
<dbReference type="SMART" id="SM01034">
    <property type="entry name" value="BLUF"/>
    <property type="match status" value="1"/>
</dbReference>
<dbReference type="RefSeq" id="WP_158527772.1">
    <property type="nucleotide sequence ID" value="NZ_LNQU01000166.1"/>
</dbReference>
<comment type="caution">
    <text evidence="2">The sequence shown here is derived from an EMBL/GenBank/DDBJ whole genome shotgun (WGS) entry which is preliminary data.</text>
</comment>
<dbReference type="AlphaFoldDB" id="A0A318JIQ4"/>
<dbReference type="GO" id="GO:0009882">
    <property type="term" value="F:blue light photoreceptor activity"/>
    <property type="evidence" value="ECO:0007669"/>
    <property type="project" value="InterPro"/>
</dbReference>
<dbReference type="PROSITE" id="PS50925">
    <property type="entry name" value="BLUF"/>
    <property type="match status" value="1"/>
</dbReference>
<gene>
    <name evidence="2" type="ORF">DFR38_12812</name>
</gene>
<dbReference type="Gene3D" id="3.30.70.100">
    <property type="match status" value="1"/>
</dbReference>
<name>A0A318JIQ4_9NEIS</name>
<dbReference type="GO" id="GO:0071949">
    <property type="term" value="F:FAD binding"/>
    <property type="evidence" value="ECO:0007669"/>
    <property type="project" value="InterPro"/>
</dbReference>
<dbReference type="Proteomes" id="UP000248395">
    <property type="component" value="Unassembled WGS sequence"/>
</dbReference>
<reference evidence="2 3" key="1">
    <citation type="submission" date="2018-05" db="EMBL/GenBank/DDBJ databases">
        <title>Genomic Encyclopedia of Type Strains, Phase IV (KMG-IV): sequencing the most valuable type-strain genomes for metagenomic binning, comparative biology and taxonomic classification.</title>
        <authorList>
            <person name="Goeker M."/>
        </authorList>
    </citation>
    <scope>NUCLEOTIDE SEQUENCE [LARGE SCALE GENOMIC DNA]</scope>
    <source>
        <strain evidence="2 3">DSM 25134</strain>
    </source>
</reference>
<dbReference type="OrthoDB" id="557705at2"/>
<feature type="domain" description="BLUF" evidence="1">
    <location>
        <begin position="2"/>
        <end position="93"/>
    </location>
</feature>
<protein>
    <submittedName>
        <fullName evidence="2">FAD-dependent sensor of blue light</fullName>
    </submittedName>
</protein>
<evidence type="ECO:0000313" key="3">
    <source>
        <dbReference type="Proteomes" id="UP000248395"/>
    </source>
</evidence>
<dbReference type="Pfam" id="PF04940">
    <property type="entry name" value="BLUF"/>
    <property type="match status" value="1"/>
</dbReference>
<dbReference type="InterPro" id="IPR007024">
    <property type="entry name" value="BLUF_domain"/>
</dbReference>
<accession>A0A318JIQ4</accession>
<organism evidence="2 3">
    <name type="scientific">Aquitalea magnusonii</name>
    <dbReference type="NCBI Taxonomy" id="332411"/>
    <lineage>
        <taxon>Bacteria</taxon>
        <taxon>Pseudomonadati</taxon>
        <taxon>Pseudomonadota</taxon>
        <taxon>Betaproteobacteria</taxon>
        <taxon>Neisseriales</taxon>
        <taxon>Chromobacteriaceae</taxon>
        <taxon>Aquitalea</taxon>
    </lineage>
</organism>
<evidence type="ECO:0000313" key="2">
    <source>
        <dbReference type="EMBL" id="PXX40072.1"/>
    </source>
</evidence>